<evidence type="ECO:0000259" key="1">
    <source>
        <dbReference type="PROSITE" id="PS50879"/>
    </source>
</evidence>
<dbReference type="PANTHER" id="PTHR47723:SF24">
    <property type="entry name" value="RNASE H TYPE-1 DOMAIN-CONTAINING PROTEIN"/>
    <property type="match status" value="1"/>
</dbReference>
<proteinExistence type="predicted"/>
<name>A0A2H0KEP2_9BACT</name>
<feature type="domain" description="RNase H type-1" evidence="1">
    <location>
        <begin position="1"/>
        <end position="134"/>
    </location>
</feature>
<dbReference type="InterPro" id="IPR036397">
    <property type="entry name" value="RNaseH_sf"/>
</dbReference>
<dbReference type="SUPFAM" id="SSF53098">
    <property type="entry name" value="Ribonuclease H-like"/>
    <property type="match status" value="1"/>
</dbReference>
<dbReference type="AlphaFoldDB" id="A0A2H0KEP2"/>
<organism evidence="2 3">
    <name type="scientific">Candidatus Shapirobacteria bacterium CG11_big_fil_rev_8_21_14_0_20_40_12</name>
    <dbReference type="NCBI Taxonomy" id="1974889"/>
    <lineage>
        <taxon>Bacteria</taxon>
        <taxon>Candidatus Shapironibacteriota</taxon>
    </lineage>
</organism>
<evidence type="ECO:0000313" key="2">
    <source>
        <dbReference type="EMBL" id="PIQ69719.1"/>
    </source>
</evidence>
<dbReference type="GO" id="GO:0004523">
    <property type="term" value="F:RNA-DNA hybrid ribonuclease activity"/>
    <property type="evidence" value="ECO:0007669"/>
    <property type="project" value="InterPro"/>
</dbReference>
<dbReference type="PANTHER" id="PTHR47723">
    <property type="entry name" value="OS05G0353850 PROTEIN"/>
    <property type="match status" value="1"/>
</dbReference>
<dbReference type="GO" id="GO:0003676">
    <property type="term" value="F:nucleic acid binding"/>
    <property type="evidence" value="ECO:0007669"/>
    <property type="project" value="InterPro"/>
</dbReference>
<evidence type="ECO:0000313" key="3">
    <source>
        <dbReference type="Proteomes" id="UP000231371"/>
    </source>
</evidence>
<dbReference type="InterPro" id="IPR012337">
    <property type="entry name" value="RNaseH-like_sf"/>
</dbReference>
<dbReference type="InterPro" id="IPR053151">
    <property type="entry name" value="RNase_H-like"/>
</dbReference>
<dbReference type="Pfam" id="PF13456">
    <property type="entry name" value="RVT_3"/>
    <property type="match status" value="1"/>
</dbReference>
<dbReference type="PROSITE" id="PS50879">
    <property type="entry name" value="RNASE_H_1"/>
    <property type="match status" value="1"/>
</dbReference>
<comment type="caution">
    <text evidence="2">The sequence shown here is derived from an EMBL/GenBank/DDBJ whole genome shotgun (WGS) entry which is preliminary data.</text>
</comment>
<reference evidence="2 3" key="1">
    <citation type="submission" date="2017-09" db="EMBL/GenBank/DDBJ databases">
        <title>Depth-based differentiation of microbial function through sediment-hosted aquifers and enrichment of novel symbionts in the deep terrestrial subsurface.</title>
        <authorList>
            <person name="Probst A.J."/>
            <person name="Ladd B."/>
            <person name="Jarett J.K."/>
            <person name="Geller-Mcgrath D.E."/>
            <person name="Sieber C.M."/>
            <person name="Emerson J.B."/>
            <person name="Anantharaman K."/>
            <person name="Thomas B.C."/>
            <person name="Malmstrom R."/>
            <person name="Stieglmeier M."/>
            <person name="Klingl A."/>
            <person name="Woyke T."/>
            <person name="Ryan C.M."/>
            <person name="Banfield J.F."/>
        </authorList>
    </citation>
    <scope>NUCLEOTIDE SEQUENCE [LARGE SCALE GENOMIC DNA]</scope>
    <source>
        <strain evidence="2">CG11_big_fil_rev_8_21_14_0_20_40_12</strain>
    </source>
</reference>
<protein>
    <submittedName>
        <fullName evidence="2">Ribonuclease H</fullName>
    </submittedName>
</protein>
<dbReference type="Proteomes" id="UP000231371">
    <property type="component" value="Unassembled WGS sequence"/>
</dbReference>
<dbReference type="Gene3D" id="3.30.420.10">
    <property type="entry name" value="Ribonuclease H-like superfamily/Ribonuclease H"/>
    <property type="match status" value="1"/>
</dbReference>
<gene>
    <name evidence="2" type="ORF">COV89_04345</name>
</gene>
<dbReference type="InterPro" id="IPR002156">
    <property type="entry name" value="RNaseH_domain"/>
</dbReference>
<dbReference type="EMBL" id="PCVI01000066">
    <property type="protein sequence ID" value="PIQ69719.1"/>
    <property type="molecule type" value="Genomic_DNA"/>
</dbReference>
<dbReference type="CDD" id="cd09279">
    <property type="entry name" value="RNase_HI_like"/>
    <property type="match status" value="1"/>
</dbReference>
<sequence length="134" mass="15090">MKNIKIFTDGGSRGNPGPSAIGVLILDEEGKELFRLGKQIGTATNNIAEYSAVLEALLWIKNNLIGHDLNLQFYLDSSLVVNQLNGKFKIRNQELKKIIVRIKNLEKEISKKISYFHVAREKNKTADFLVNSAF</sequence>
<accession>A0A2H0KEP2</accession>